<sequence length="103" mass="11377">MKQRQPVGDPGTEVSITTTLLRTIGLVGLTLVLACLIRFVPFLSHGVQFIAGTQIWQKLYALLGIDTSLGREQLILIGIMMACFIVALAVQTGLVYAWSRFRR</sequence>
<keyword evidence="1" id="KW-1133">Transmembrane helix</keyword>
<feature type="transmembrane region" description="Helical" evidence="1">
    <location>
        <begin position="20"/>
        <end position="40"/>
    </location>
</feature>
<dbReference type="Proteomes" id="UP000027583">
    <property type="component" value="Unassembled WGS sequence"/>
</dbReference>
<reference evidence="2 3" key="1">
    <citation type="journal article" date="2014" name="Genome Biol. Evol.">
        <title>Acetic acid bacteria genomes reveal functional traits for adaptation to life in insect guts.</title>
        <authorList>
            <person name="Chouaia B."/>
            <person name="Gaiarsa S."/>
            <person name="Crotti E."/>
            <person name="Comandatore F."/>
            <person name="Degli Esposti M."/>
            <person name="Ricci I."/>
            <person name="Alma A."/>
            <person name="Favia G."/>
            <person name="Bandi C."/>
            <person name="Daffonchio D."/>
        </authorList>
    </citation>
    <scope>NUCLEOTIDE SEQUENCE [LARGE SCALE GENOMIC DNA]</scope>
    <source>
        <strain evidence="2 3">SF2.1</strain>
    </source>
</reference>
<protein>
    <submittedName>
        <fullName evidence="2">Uncharacterized protein</fullName>
    </submittedName>
</protein>
<comment type="caution">
    <text evidence="2">The sequence shown here is derived from an EMBL/GenBank/DDBJ whole genome shotgun (WGS) entry which is preliminary data.</text>
</comment>
<name>A0A060QIZ1_9PROT</name>
<dbReference type="AlphaFoldDB" id="A0A060QIZ1"/>
<evidence type="ECO:0000313" key="3">
    <source>
        <dbReference type="Proteomes" id="UP000027583"/>
    </source>
</evidence>
<dbReference type="PROSITE" id="PS51257">
    <property type="entry name" value="PROKAR_LIPOPROTEIN"/>
    <property type="match status" value="1"/>
</dbReference>
<feature type="transmembrane region" description="Helical" evidence="1">
    <location>
        <begin position="74"/>
        <end position="98"/>
    </location>
</feature>
<keyword evidence="1" id="KW-0812">Transmembrane</keyword>
<proteinExistence type="predicted"/>
<keyword evidence="1" id="KW-0472">Membrane</keyword>
<reference evidence="2 3" key="2">
    <citation type="journal article" date="2014" name="PLoS ONE">
        <title>Evolution of mitochondria reconstructed from the energy metabolism of living bacteria.</title>
        <authorList>
            <person name="Degli Esposti M."/>
            <person name="Chouaia B."/>
            <person name="Comandatore F."/>
            <person name="Crotti E."/>
            <person name="Sassera D."/>
            <person name="Lievens P.M."/>
            <person name="Daffonchio D."/>
            <person name="Bandi C."/>
        </authorList>
    </citation>
    <scope>NUCLEOTIDE SEQUENCE [LARGE SCALE GENOMIC DNA]</scope>
    <source>
        <strain evidence="2 3">SF2.1</strain>
    </source>
</reference>
<organism evidence="2 3">
    <name type="scientific">Asaia bogorensis</name>
    <dbReference type="NCBI Taxonomy" id="91915"/>
    <lineage>
        <taxon>Bacteria</taxon>
        <taxon>Pseudomonadati</taxon>
        <taxon>Pseudomonadota</taxon>
        <taxon>Alphaproteobacteria</taxon>
        <taxon>Acetobacterales</taxon>
        <taxon>Acetobacteraceae</taxon>
        <taxon>Asaia</taxon>
    </lineage>
</organism>
<evidence type="ECO:0000256" key="1">
    <source>
        <dbReference type="SAM" id="Phobius"/>
    </source>
</evidence>
<dbReference type="RefSeq" id="WP_023978616.1">
    <property type="nucleotide sequence ID" value="NZ_CBLX010000009.1"/>
</dbReference>
<dbReference type="EMBL" id="CBLX010000009">
    <property type="protein sequence ID" value="CDG39176.1"/>
    <property type="molecule type" value="Genomic_DNA"/>
</dbReference>
<evidence type="ECO:0000313" key="2">
    <source>
        <dbReference type="EMBL" id="CDG39176.1"/>
    </source>
</evidence>
<accession>A0A060QIZ1</accession>
<gene>
    <name evidence="2" type="ORF">ASAP_1131</name>
</gene>